<gene>
    <name evidence="1" type="ORF">N198_07535</name>
</gene>
<dbReference type="EMBL" id="AUSI01000033">
    <property type="protein sequence ID" value="EQK94597.1"/>
    <property type="molecule type" value="Genomic_DNA"/>
</dbReference>
<accession>A0AB33Z6U1</accession>
<evidence type="ECO:0000313" key="1">
    <source>
        <dbReference type="EMBL" id="EQK94597.1"/>
    </source>
</evidence>
<feature type="non-terminal residue" evidence="1">
    <location>
        <position position="1"/>
    </location>
</feature>
<proteinExistence type="predicted"/>
<dbReference type="AlphaFoldDB" id="A0AB33Z6U1"/>
<comment type="caution">
    <text evidence="1">The sequence shown here is derived from an EMBL/GenBank/DDBJ whole genome shotgun (WGS) entry which is preliminary data.</text>
</comment>
<dbReference type="Proteomes" id="UP000015893">
    <property type="component" value="Unassembled WGS sequence"/>
</dbReference>
<sequence>SQDLVLAGGYRLDLSYFKKVLKSFDFVLLIMKFKKC</sequence>
<protein>
    <submittedName>
        <fullName evidence="1">Uncharacterized protein</fullName>
    </submittedName>
</protein>
<name>A0AB33Z6U1_HELPX</name>
<organism evidence="1 2">
    <name type="scientific">Helicobacter pylori UM037</name>
    <dbReference type="NCBI Taxonomy" id="1321939"/>
    <lineage>
        <taxon>Bacteria</taxon>
        <taxon>Pseudomonadati</taxon>
        <taxon>Campylobacterota</taxon>
        <taxon>Epsilonproteobacteria</taxon>
        <taxon>Campylobacterales</taxon>
        <taxon>Helicobacteraceae</taxon>
        <taxon>Helicobacter</taxon>
    </lineage>
</organism>
<evidence type="ECO:0000313" key="2">
    <source>
        <dbReference type="Proteomes" id="UP000015893"/>
    </source>
</evidence>
<reference evidence="1 2" key="1">
    <citation type="journal article" date="2013" name="Genome Announc.">
        <title>Multiple genome sequences of Helicobacter pylori strains of diverse disease and antibiotic resistance backgrounds from Malaysia.</title>
        <authorList>
            <person name="Rehvathy V."/>
            <person name="Tan M.H."/>
            <person name="Gunaletchumy S.P."/>
            <person name="Teh X."/>
            <person name="Wang S."/>
            <person name="Baybayan P."/>
            <person name="Singh S."/>
            <person name="Ashby M."/>
            <person name="Kaakoush N.O."/>
            <person name="Mitchell H.M."/>
            <person name="Croft L.J."/>
            <person name="Goh K.L."/>
            <person name="Loke M.F."/>
            <person name="Vadivelu J."/>
        </authorList>
    </citation>
    <scope>NUCLEOTIDE SEQUENCE [LARGE SCALE GENOMIC DNA]</scope>
    <source>
        <strain evidence="1 2">UM037</strain>
    </source>
</reference>